<dbReference type="SUPFAM" id="SSF53335">
    <property type="entry name" value="S-adenosyl-L-methionine-dependent methyltransferases"/>
    <property type="match status" value="1"/>
</dbReference>
<keyword evidence="4 6" id="KW-0808">Transferase</keyword>
<sequence>MSDHYYSQKPTSKSNPSHFREAINSITLDFHTDEGVFSKKQVDYGTRALLNNFKQPETLGDILDVGCGYGPIGLTLAKMYPKCHIVMIDVNERAIRLAKENQTVNRVPNVDVVQSDGLKQIRGRQFATVITNPPFRAGKALVHQIVEDSYDVLVHEGEFWVVVQKKQGAPSLKEKIKKVFGNVDVIKRDKGYFILRGKKFDSGIPV</sequence>
<evidence type="ECO:0000256" key="2">
    <source>
        <dbReference type="ARBA" id="ARBA00022552"/>
    </source>
</evidence>
<dbReference type="AlphaFoldDB" id="A0A1H0F4D2"/>
<dbReference type="PANTHER" id="PTHR47816">
    <property type="entry name" value="RIBOSOMAL RNA SMALL SUBUNIT METHYLTRANSFERASE C"/>
    <property type="match status" value="1"/>
</dbReference>
<organism evidence="6 7">
    <name type="scientific">Tenuibacillus multivorans</name>
    <dbReference type="NCBI Taxonomy" id="237069"/>
    <lineage>
        <taxon>Bacteria</taxon>
        <taxon>Bacillati</taxon>
        <taxon>Bacillota</taxon>
        <taxon>Bacilli</taxon>
        <taxon>Bacillales</taxon>
        <taxon>Bacillaceae</taxon>
        <taxon>Tenuibacillus</taxon>
    </lineage>
</organism>
<dbReference type="InterPro" id="IPR046977">
    <property type="entry name" value="RsmC/RlmG"/>
</dbReference>
<dbReference type="Gene3D" id="3.40.50.150">
    <property type="entry name" value="Vaccinia Virus protein VP39"/>
    <property type="match status" value="1"/>
</dbReference>
<evidence type="ECO:0000256" key="4">
    <source>
        <dbReference type="ARBA" id="ARBA00022679"/>
    </source>
</evidence>
<dbReference type="GO" id="GO:0008757">
    <property type="term" value="F:S-adenosylmethionine-dependent methyltransferase activity"/>
    <property type="evidence" value="ECO:0007669"/>
    <property type="project" value="InterPro"/>
</dbReference>
<evidence type="ECO:0000313" key="6">
    <source>
        <dbReference type="EMBL" id="SDN89528.1"/>
    </source>
</evidence>
<dbReference type="InterPro" id="IPR029063">
    <property type="entry name" value="SAM-dependent_MTases_sf"/>
</dbReference>
<dbReference type="GO" id="GO:0003676">
    <property type="term" value="F:nucleic acid binding"/>
    <property type="evidence" value="ECO:0007669"/>
    <property type="project" value="InterPro"/>
</dbReference>
<evidence type="ECO:0000256" key="3">
    <source>
        <dbReference type="ARBA" id="ARBA00022603"/>
    </source>
</evidence>
<dbReference type="InterPro" id="IPR007848">
    <property type="entry name" value="Small_mtfrase_dom"/>
</dbReference>
<name>A0A1H0F4D2_9BACI</name>
<keyword evidence="3 6" id="KW-0489">Methyltransferase</keyword>
<keyword evidence="7" id="KW-1185">Reference proteome</keyword>
<dbReference type="OrthoDB" id="9764961at2"/>
<dbReference type="GO" id="GO:0032259">
    <property type="term" value="P:methylation"/>
    <property type="evidence" value="ECO:0007669"/>
    <property type="project" value="UniProtKB-KW"/>
</dbReference>
<dbReference type="InterPro" id="IPR002052">
    <property type="entry name" value="DNA_methylase_N6_adenine_CS"/>
</dbReference>
<dbReference type="Pfam" id="PF05175">
    <property type="entry name" value="MTS"/>
    <property type="match status" value="1"/>
</dbReference>
<dbReference type="PROSITE" id="PS00092">
    <property type="entry name" value="N6_MTASE"/>
    <property type="match status" value="1"/>
</dbReference>
<dbReference type="Proteomes" id="UP000199334">
    <property type="component" value="Unassembled WGS sequence"/>
</dbReference>
<dbReference type="GO" id="GO:0006364">
    <property type="term" value="P:rRNA processing"/>
    <property type="evidence" value="ECO:0007669"/>
    <property type="project" value="UniProtKB-KW"/>
</dbReference>
<accession>A0A1H0F4D2</accession>
<dbReference type="PANTHER" id="PTHR47816:SF4">
    <property type="entry name" value="RIBOSOMAL RNA SMALL SUBUNIT METHYLTRANSFERASE C"/>
    <property type="match status" value="1"/>
</dbReference>
<keyword evidence="2" id="KW-0698">rRNA processing</keyword>
<proteinExistence type="predicted"/>
<dbReference type="EMBL" id="FNIG01000011">
    <property type="protein sequence ID" value="SDN89528.1"/>
    <property type="molecule type" value="Genomic_DNA"/>
</dbReference>
<evidence type="ECO:0000313" key="7">
    <source>
        <dbReference type="Proteomes" id="UP000199334"/>
    </source>
</evidence>
<evidence type="ECO:0000259" key="5">
    <source>
        <dbReference type="Pfam" id="PF05175"/>
    </source>
</evidence>
<feature type="domain" description="Methyltransferase small" evidence="5">
    <location>
        <begin position="28"/>
        <end position="196"/>
    </location>
</feature>
<keyword evidence="1" id="KW-0963">Cytoplasm</keyword>
<dbReference type="RefSeq" id="WP_093857698.1">
    <property type="nucleotide sequence ID" value="NZ_BJVZ01000019.1"/>
</dbReference>
<gene>
    <name evidence="6" type="ORF">SAMN05216498_0137</name>
</gene>
<dbReference type="GO" id="GO:0008170">
    <property type="term" value="F:N-methyltransferase activity"/>
    <property type="evidence" value="ECO:0007669"/>
    <property type="project" value="UniProtKB-ARBA"/>
</dbReference>
<protein>
    <submittedName>
        <fullName evidence="6">16S rRNA (Guanine1207-N2)-methyltransferase</fullName>
    </submittedName>
</protein>
<dbReference type="STRING" id="237069.SAMN05216498_0137"/>
<evidence type="ECO:0000256" key="1">
    <source>
        <dbReference type="ARBA" id="ARBA00022490"/>
    </source>
</evidence>
<reference evidence="6 7" key="1">
    <citation type="submission" date="2016-10" db="EMBL/GenBank/DDBJ databases">
        <authorList>
            <person name="de Groot N.N."/>
        </authorList>
    </citation>
    <scope>NUCLEOTIDE SEQUENCE [LARGE SCALE GENOMIC DNA]</scope>
    <source>
        <strain evidence="6 7">CGMCC 1.3442</strain>
    </source>
</reference>
<dbReference type="CDD" id="cd02440">
    <property type="entry name" value="AdoMet_MTases"/>
    <property type="match status" value="1"/>
</dbReference>